<keyword evidence="2" id="KW-1185">Reference proteome</keyword>
<reference evidence="2" key="1">
    <citation type="submission" date="2017-01" db="EMBL/GenBank/DDBJ databases">
        <authorList>
            <person name="Wang Y."/>
            <person name="White M."/>
            <person name="Kvist S."/>
            <person name="Moncalvo J.-M."/>
        </authorList>
    </citation>
    <scope>NUCLEOTIDE SEQUENCE [LARGE SCALE GENOMIC DNA]</scope>
    <source>
        <strain evidence="2">ID-206-W2</strain>
    </source>
</reference>
<protein>
    <submittedName>
        <fullName evidence="1">Uncharacterized protein</fullName>
    </submittedName>
</protein>
<organism evidence="1 2">
    <name type="scientific">Smittium culicis</name>
    <dbReference type="NCBI Taxonomy" id="133412"/>
    <lineage>
        <taxon>Eukaryota</taxon>
        <taxon>Fungi</taxon>
        <taxon>Fungi incertae sedis</taxon>
        <taxon>Zoopagomycota</taxon>
        <taxon>Kickxellomycotina</taxon>
        <taxon>Harpellomycetes</taxon>
        <taxon>Harpellales</taxon>
        <taxon>Legeriomycetaceae</taxon>
        <taxon>Smittium</taxon>
    </lineage>
</organism>
<accession>A0A1R1YQW2</accession>
<comment type="caution">
    <text evidence="1">The sequence shown here is derived from an EMBL/GenBank/DDBJ whole genome shotgun (WGS) entry which is preliminary data.</text>
</comment>
<proteinExistence type="predicted"/>
<evidence type="ECO:0000313" key="1">
    <source>
        <dbReference type="EMBL" id="OMJ29156.1"/>
    </source>
</evidence>
<gene>
    <name evidence="1" type="ORF">AYI69_g1346</name>
</gene>
<evidence type="ECO:0000313" key="2">
    <source>
        <dbReference type="Proteomes" id="UP000187429"/>
    </source>
</evidence>
<dbReference type="Proteomes" id="UP000187429">
    <property type="component" value="Unassembled WGS sequence"/>
</dbReference>
<dbReference type="AlphaFoldDB" id="A0A1R1YQW2"/>
<sequence length="117" mass="13436">MIQLQTELYSADSEQIISDIKPNFYNIIFNLPINKPENPEFLVDNVATNSYSVSWGYSGWSKKFSYLLSKLNLELSHGFRLNGVDFSTYSSIEILDFLSNLTELVFGKTIPLFAFYL</sequence>
<dbReference type="EMBL" id="LSSM01000360">
    <property type="protein sequence ID" value="OMJ29156.1"/>
    <property type="molecule type" value="Genomic_DNA"/>
</dbReference>
<name>A0A1R1YQW2_9FUNG</name>
<dbReference type="OrthoDB" id="10680597at2759"/>